<dbReference type="RefSeq" id="XP_022250724.1">
    <property type="nucleotide sequence ID" value="XM_022395016.1"/>
</dbReference>
<name>A0ABM1T4C0_LIMPO</name>
<evidence type="ECO:0000313" key="13">
    <source>
        <dbReference type="Proteomes" id="UP000694941"/>
    </source>
</evidence>
<dbReference type="CDD" id="cd16659">
    <property type="entry name" value="RING-Ubox_Emp"/>
    <property type="match status" value="1"/>
</dbReference>
<dbReference type="InterPro" id="IPR006594">
    <property type="entry name" value="LisH"/>
</dbReference>
<evidence type="ECO:0000256" key="3">
    <source>
        <dbReference type="ARBA" id="ARBA00014384"/>
    </source>
</evidence>
<keyword evidence="5" id="KW-0479">Metal-binding</keyword>
<feature type="zinc finger region" description="RING-Gid-type" evidence="10">
    <location>
        <begin position="307"/>
        <end position="376"/>
    </location>
</feature>
<dbReference type="InterPro" id="IPR045098">
    <property type="entry name" value="Fyv10_fam"/>
</dbReference>
<accession>A0ABM1T4C0</accession>
<evidence type="ECO:0000256" key="2">
    <source>
        <dbReference type="ARBA" id="ARBA00004496"/>
    </source>
</evidence>
<dbReference type="PANTHER" id="PTHR12170:SF2">
    <property type="entry name" value="E3 UBIQUITIN-PROTEIN TRANSFERASE MAEA"/>
    <property type="match status" value="1"/>
</dbReference>
<dbReference type="RefSeq" id="XP_022250727.1">
    <property type="nucleotide sequence ID" value="XM_022395019.1"/>
</dbReference>
<sequence length="391" mass="44954">MKDMADIKALEHPTLKVPYEILNKKFRAAQKSLDREVSHVQNVSSDLEKGLQKKSPTVGELQVLLGGMVEKLNILKRKAEESITEEMEAASVCKRRLDHLKEHASSNENAIAQWKKKRLDRMLVEHFLRSGYYNTALRLARHSNIEDLTNIELFLISKEVEESLANKDTSKCLNWCYDNKSKLKKLKSSLEFNLRQQEFIELVRKDRRMDAVKHARKYFVNLEDDQLKNVQSVMGLLAFPAETDISTYKELLDESRWQMLVKQFRQENFKLYQLSTFSVFSVALQAGLSALKTPHCYKSETERNPDCPVCSPALNLLAKHLPFAHCSQSRLVCFISGQPLNEHNHPLMLPNGFVYGEQSLNQMATENDGKVTCPRTKAVFDLSEAEKIYVM</sequence>
<evidence type="ECO:0000256" key="1">
    <source>
        <dbReference type="ARBA" id="ARBA00004109"/>
    </source>
</evidence>
<evidence type="ECO:0000256" key="4">
    <source>
        <dbReference type="ARBA" id="ARBA00022490"/>
    </source>
</evidence>
<keyword evidence="4" id="KW-0963">Cytoplasm</keyword>
<dbReference type="Pfam" id="PF10607">
    <property type="entry name" value="CTLH"/>
    <property type="match status" value="1"/>
</dbReference>
<evidence type="ECO:0000313" key="18">
    <source>
        <dbReference type="RefSeq" id="XP_022250727.1"/>
    </source>
</evidence>
<dbReference type="PROSITE" id="PS50897">
    <property type="entry name" value="CTLH"/>
    <property type="match status" value="1"/>
</dbReference>
<dbReference type="RefSeq" id="XP_022250725.1">
    <property type="nucleotide sequence ID" value="XM_022395017.1"/>
</dbReference>
<evidence type="ECO:0000256" key="8">
    <source>
        <dbReference type="ARBA" id="ARBA00023057"/>
    </source>
</evidence>
<comment type="subcellular location">
    <subcellularLocation>
        <location evidence="2">Cytoplasm</location>
    </subcellularLocation>
    <subcellularLocation>
        <location evidence="1">Nucleus matrix</location>
    </subcellularLocation>
</comment>
<keyword evidence="6 10" id="KW-0863">Zinc-finger</keyword>
<dbReference type="InterPro" id="IPR024964">
    <property type="entry name" value="CTLH/CRA"/>
</dbReference>
<protein>
    <recommendedName>
        <fullName evidence="3">E3 ubiquitin-protein transferase MAEA</fullName>
    </recommendedName>
    <alternativeName>
        <fullName evidence="9">Macrophage erythroblast attacher</fullName>
    </alternativeName>
</protein>
<dbReference type="RefSeq" id="XP_013782690.1">
    <property type="nucleotide sequence ID" value="XM_013927236.2"/>
</dbReference>
<dbReference type="RefSeq" id="XP_022250726.1">
    <property type="nucleotide sequence ID" value="XM_022395018.1"/>
</dbReference>
<proteinExistence type="predicted"/>
<keyword evidence="8" id="KW-0265">Erythrocyte maturation</keyword>
<feature type="domain" description="RING-Gid-type" evidence="12">
    <location>
        <begin position="307"/>
        <end position="376"/>
    </location>
</feature>
<dbReference type="SMART" id="SM00757">
    <property type="entry name" value="CRA"/>
    <property type="match status" value="1"/>
</dbReference>
<evidence type="ECO:0000313" key="15">
    <source>
        <dbReference type="RefSeq" id="XP_022250724.1"/>
    </source>
</evidence>
<organism evidence="13 17">
    <name type="scientific">Limulus polyphemus</name>
    <name type="common">Atlantic horseshoe crab</name>
    <dbReference type="NCBI Taxonomy" id="6850"/>
    <lineage>
        <taxon>Eukaryota</taxon>
        <taxon>Metazoa</taxon>
        <taxon>Ecdysozoa</taxon>
        <taxon>Arthropoda</taxon>
        <taxon>Chelicerata</taxon>
        <taxon>Merostomata</taxon>
        <taxon>Xiphosura</taxon>
        <taxon>Limulidae</taxon>
        <taxon>Limulus</taxon>
    </lineage>
</organism>
<dbReference type="SMART" id="SM00667">
    <property type="entry name" value="LisH"/>
    <property type="match status" value="1"/>
</dbReference>
<evidence type="ECO:0000256" key="7">
    <source>
        <dbReference type="ARBA" id="ARBA00022833"/>
    </source>
</evidence>
<dbReference type="InterPro" id="IPR013144">
    <property type="entry name" value="CRA_dom"/>
</dbReference>
<reference evidence="14 15" key="1">
    <citation type="submission" date="2025-05" db="UniProtKB">
        <authorList>
            <consortium name="RefSeq"/>
        </authorList>
    </citation>
    <scope>IDENTIFICATION</scope>
    <source>
        <tissue evidence="14 15">Muscle</tissue>
    </source>
</reference>
<dbReference type="SMART" id="SM00668">
    <property type="entry name" value="CTLH"/>
    <property type="match status" value="1"/>
</dbReference>
<feature type="domain" description="CTLH" evidence="11">
    <location>
        <begin position="154"/>
        <end position="210"/>
    </location>
</feature>
<evidence type="ECO:0000259" key="11">
    <source>
        <dbReference type="PROSITE" id="PS50897"/>
    </source>
</evidence>
<keyword evidence="13" id="KW-1185">Reference proteome</keyword>
<evidence type="ECO:0000256" key="5">
    <source>
        <dbReference type="ARBA" id="ARBA00022723"/>
    </source>
</evidence>
<evidence type="ECO:0000256" key="10">
    <source>
        <dbReference type="PROSITE-ProRule" id="PRU01215"/>
    </source>
</evidence>
<dbReference type="Proteomes" id="UP000694941">
    <property type="component" value="Unplaced"/>
</dbReference>
<evidence type="ECO:0000259" key="12">
    <source>
        <dbReference type="PROSITE" id="PS51867"/>
    </source>
</evidence>
<dbReference type="PANTHER" id="PTHR12170">
    <property type="entry name" value="MACROPHAGE ERYTHROBLAST ATTACHER-RELATED"/>
    <property type="match status" value="1"/>
</dbReference>
<dbReference type="InterPro" id="IPR006595">
    <property type="entry name" value="CTLH_C"/>
</dbReference>
<evidence type="ECO:0000313" key="14">
    <source>
        <dbReference type="RefSeq" id="XP_013782690.1"/>
    </source>
</evidence>
<dbReference type="InterPro" id="IPR044063">
    <property type="entry name" value="ZF_RING_GID"/>
</dbReference>
<evidence type="ECO:0000313" key="17">
    <source>
        <dbReference type="RefSeq" id="XP_022250726.1"/>
    </source>
</evidence>
<dbReference type="PROSITE" id="PS50896">
    <property type="entry name" value="LISH"/>
    <property type="match status" value="1"/>
</dbReference>
<gene>
    <name evidence="14 15 16 17 18" type="primary">LOC106466923</name>
</gene>
<keyword evidence="7" id="KW-0862">Zinc</keyword>
<evidence type="ECO:0000256" key="6">
    <source>
        <dbReference type="ARBA" id="ARBA00022771"/>
    </source>
</evidence>
<evidence type="ECO:0000256" key="9">
    <source>
        <dbReference type="ARBA" id="ARBA00029678"/>
    </source>
</evidence>
<dbReference type="GeneID" id="106466923"/>
<evidence type="ECO:0000313" key="16">
    <source>
        <dbReference type="RefSeq" id="XP_022250725.1"/>
    </source>
</evidence>
<dbReference type="PROSITE" id="PS51867">
    <property type="entry name" value="ZF_RING_GID"/>
    <property type="match status" value="1"/>
</dbReference>